<dbReference type="Gene3D" id="2.80.20.10">
    <property type="entry name" value="Tail fiber receptor-binding protein"/>
    <property type="match status" value="1"/>
</dbReference>
<proteinExistence type="predicted"/>
<evidence type="ECO:0000259" key="1">
    <source>
        <dbReference type="Pfam" id="PF12571"/>
    </source>
</evidence>
<dbReference type="Pfam" id="PF21916">
    <property type="entry name" value="mtd_2nd"/>
    <property type="match status" value="1"/>
</dbReference>
<comment type="caution">
    <text evidence="3">The sequence shown here is derived from an EMBL/GenBank/DDBJ whole genome shotgun (WGS) entry which is preliminary data.</text>
</comment>
<protein>
    <submittedName>
        <fullName evidence="3">Phage tail protein</fullName>
    </submittedName>
</protein>
<reference evidence="3 4" key="1">
    <citation type="submission" date="2020-08" db="EMBL/GenBank/DDBJ databases">
        <authorList>
            <person name="Liu C."/>
            <person name="Sun Q."/>
        </authorList>
    </citation>
    <scope>NUCLEOTIDE SEQUENCE [LARGE SCALE GENOMIC DNA]</scope>
    <source>
        <strain evidence="3 4">NSJ-59</strain>
    </source>
</reference>
<dbReference type="InterPro" id="IPR022225">
    <property type="entry name" value="Phage_tail_fibre_N"/>
</dbReference>
<dbReference type="Proteomes" id="UP000606870">
    <property type="component" value="Unassembled WGS sequence"/>
</dbReference>
<dbReference type="InterPro" id="IPR042095">
    <property type="entry name" value="SUMF_sf"/>
</dbReference>
<dbReference type="EMBL" id="JACOGK010000025">
    <property type="protein sequence ID" value="MBC3537366.1"/>
    <property type="molecule type" value="Genomic_DNA"/>
</dbReference>
<feature type="domain" description="Major tropism determinant second" evidence="2">
    <location>
        <begin position="218"/>
        <end position="296"/>
    </location>
</feature>
<dbReference type="Gene3D" id="3.90.1580.10">
    <property type="entry name" value="paralog of FGE (formylglycine-generating enzyme)"/>
    <property type="match status" value="1"/>
</dbReference>
<organism evidence="3 4">
    <name type="scientific">Megasphaera hominis</name>
    <dbReference type="NCBI Taxonomy" id="159836"/>
    <lineage>
        <taxon>Bacteria</taxon>
        <taxon>Bacillati</taxon>
        <taxon>Bacillota</taxon>
        <taxon>Negativicutes</taxon>
        <taxon>Veillonellales</taxon>
        <taxon>Veillonellaceae</taxon>
        <taxon>Megasphaera</taxon>
    </lineage>
</organism>
<evidence type="ECO:0000313" key="4">
    <source>
        <dbReference type="Proteomes" id="UP000606870"/>
    </source>
</evidence>
<accession>A0ABR6VM37</accession>
<dbReference type="InterPro" id="IPR016187">
    <property type="entry name" value="CTDL_fold"/>
</dbReference>
<dbReference type="RefSeq" id="WP_186503674.1">
    <property type="nucleotide sequence ID" value="NZ_JACOGK010000025.1"/>
</dbReference>
<dbReference type="Pfam" id="PF12571">
    <property type="entry name" value="Phage_tail_fib"/>
    <property type="match status" value="1"/>
</dbReference>
<keyword evidence="4" id="KW-1185">Reference proteome</keyword>
<dbReference type="SUPFAM" id="SSF56436">
    <property type="entry name" value="C-type lectin-like"/>
    <property type="match status" value="1"/>
</dbReference>
<feature type="domain" description="Phage tail fibre protein N-terminal" evidence="1">
    <location>
        <begin position="5"/>
        <end position="142"/>
    </location>
</feature>
<name>A0ABR6VM37_9FIRM</name>
<evidence type="ECO:0000259" key="2">
    <source>
        <dbReference type="Pfam" id="PF21916"/>
    </source>
</evidence>
<gene>
    <name evidence="3" type="ORF">H8J70_08890</name>
</gene>
<evidence type="ECO:0000313" key="3">
    <source>
        <dbReference type="EMBL" id="MBC3537366.1"/>
    </source>
</evidence>
<dbReference type="SUPFAM" id="SSF141658">
    <property type="entry name" value="Bacteriophage trimeric proteins domain"/>
    <property type="match status" value="1"/>
</dbReference>
<sequence>MGKFVITEKGKALQAKVFAGKCKYAFTKIAVGNGTSTSSDDYVRRNDLVAPKANIPIKSVTVDGAGCEVKGLMTNSDINEAFYVREVGLFAADPDDGEIMFCAHYYDMPMPIDAASSGSYTKEFTFRTGIESADNVNVTVNPAGIATQAQIVDYYKSSFIALLPAHYARSVEWSGSKSSIIVPSYLTVNIGNQGYVHNGDRTIDITQPASWDDATLADAANRKGKDFYIYACRPADGTSVPHLILSANSTVPDGYTATYSRKIGGFHCLCADVGTISDNLMSGYSAGDIIPTTLWDLKHRPVSSPEGMFYANGRWFDIYLCSWDGAKLVSKYNAVVADGESTKRFSGIGFAEELAKIGKHLPSYDDFVHFAKGVPELRNIKDSADPNTTGGHVNTDNQRIISSYGAEDVAGVQWQFLSDLFGSDFSSNWNHDSVYNNRNLGIDVDRGSCYGGCLRRLLAGGDWGDGLNYGSRAALVANWAADAWGVLAARGASEPLAVGL</sequence>
<dbReference type="InterPro" id="IPR054114">
    <property type="entry name" value="Mtd_2nd"/>
</dbReference>